<evidence type="ECO:0000256" key="6">
    <source>
        <dbReference type="ARBA" id="ARBA00023098"/>
    </source>
</evidence>
<dbReference type="GO" id="GO:0016491">
    <property type="term" value="F:oxidoreductase activity"/>
    <property type="evidence" value="ECO:0007669"/>
    <property type="project" value="InterPro"/>
</dbReference>
<dbReference type="InterPro" id="IPR016035">
    <property type="entry name" value="Acyl_Trfase/lysoPLipase"/>
</dbReference>
<evidence type="ECO:0000256" key="8">
    <source>
        <dbReference type="ARBA" id="ARBA00049531"/>
    </source>
</evidence>
<dbReference type="Pfam" id="PF02541">
    <property type="entry name" value="Ppx-GppA"/>
    <property type="match status" value="1"/>
</dbReference>
<dbReference type="FunFam" id="3.30.420.40:FF:000191">
    <property type="entry name" value="Retrograde regulation protein 2"/>
    <property type="match status" value="1"/>
</dbReference>
<keyword evidence="13" id="KW-1185">Reference proteome</keyword>
<evidence type="ECO:0000259" key="11">
    <source>
        <dbReference type="PROSITE" id="PS51210"/>
    </source>
</evidence>
<dbReference type="Pfam" id="PF23566">
    <property type="entry name" value="RTG2_C"/>
    <property type="match status" value="1"/>
</dbReference>
<dbReference type="EC" id="3.1.1.5" evidence="2 10"/>
<dbReference type="InterPro" id="IPR020843">
    <property type="entry name" value="ER"/>
</dbReference>
<comment type="catalytic activity">
    <reaction evidence="8 10">
        <text>a 1-acyl-sn-glycero-3-phosphocholine + H2O = sn-glycerol 3-phosphocholine + a fatty acid + H(+)</text>
        <dbReference type="Rhea" id="RHEA:15177"/>
        <dbReference type="ChEBI" id="CHEBI:15377"/>
        <dbReference type="ChEBI" id="CHEBI:15378"/>
        <dbReference type="ChEBI" id="CHEBI:16870"/>
        <dbReference type="ChEBI" id="CHEBI:28868"/>
        <dbReference type="ChEBI" id="CHEBI:58168"/>
        <dbReference type="EC" id="3.1.1.5"/>
    </reaction>
</comment>
<dbReference type="Pfam" id="PF00107">
    <property type="entry name" value="ADH_zinc_N"/>
    <property type="match status" value="1"/>
</dbReference>
<dbReference type="OrthoDB" id="4084751at2759"/>
<dbReference type="Gene3D" id="3.30.420.40">
    <property type="match status" value="1"/>
</dbReference>
<evidence type="ECO:0000256" key="9">
    <source>
        <dbReference type="PROSITE-ProRule" id="PRU00555"/>
    </source>
</evidence>
<dbReference type="Gene3D" id="3.40.1090.10">
    <property type="entry name" value="Cytosolic phospholipase A2 catalytic domain"/>
    <property type="match status" value="1"/>
</dbReference>
<evidence type="ECO:0000313" key="12">
    <source>
        <dbReference type="EMBL" id="USP78024.1"/>
    </source>
</evidence>
<reference evidence="12" key="1">
    <citation type="submission" date="2021-12" db="EMBL/GenBank/DDBJ databases">
        <title>Curvularia clavata genome.</title>
        <authorList>
            <person name="Cao Y."/>
        </authorList>
    </citation>
    <scope>NUCLEOTIDE SEQUENCE</scope>
    <source>
        <strain evidence="12">Yc1106</strain>
    </source>
</reference>
<dbReference type="Proteomes" id="UP001056012">
    <property type="component" value="Chromosome 4"/>
</dbReference>
<dbReference type="PROSITE" id="PS51210">
    <property type="entry name" value="PLA2C"/>
    <property type="match status" value="1"/>
</dbReference>
<keyword evidence="5 9" id="KW-0442">Lipid degradation</keyword>
<dbReference type="GO" id="GO:0004622">
    <property type="term" value="F:phosphatidylcholine lysophospholipase activity"/>
    <property type="evidence" value="ECO:0007669"/>
    <property type="project" value="UniProtKB-EC"/>
</dbReference>
<evidence type="ECO:0000256" key="1">
    <source>
        <dbReference type="ARBA" id="ARBA00008780"/>
    </source>
</evidence>
<dbReference type="SUPFAM" id="SSF51735">
    <property type="entry name" value="NAD(P)-binding Rossmann-fold domains"/>
    <property type="match status" value="1"/>
</dbReference>
<name>A0A9Q9DTQ6_CURCL</name>
<evidence type="ECO:0000256" key="3">
    <source>
        <dbReference type="ARBA" id="ARBA00022729"/>
    </source>
</evidence>
<dbReference type="SMART" id="SM00022">
    <property type="entry name" value="PLAc"/>
    <property type="match status" value="1"/>
</dbReference>
<dbReference type="PANTHER" id="PTHR10728:SF33">
    <property type="entry name" value="LYSOPHOSPHOLIPASE 1-RELATED"/>
    <property type="match status" value="1"/>
</dbReference>
<dbReference type="CDD" id="cd05195">
    <property type="entry name" value="enoyl_red"/>
    <property type="match status" value="1"/>
</dbReference>
<dbReference type="VEuPathDB" id="FungiDB:yc1106_05298"/>
<dbReference type="AlphaFoldDB" id="A0A9Q9DTQ6"/>
<dbReference type="InterPro" id="IPR057512">
    <property type="entry name" value="RTG2_C"/>
</dbReference>
<dbReference type="SMART" id="SM00829">
    <property type="entry name" value="PKS_ER"/>
    <property type="match status" value="1"/>
</dbReference>
<feature type="domain" description="PLA2c" evidence="11">
    <location>
        <begin position="439"/>
        <end position="1012"/>
    </location>
</feature>
<evidence type="ECO:0000313" key="13">
    <source>
        <dbReference type="Proteomes" id="UP001056012"/>
    </source>
</evidence>
<dbReference type="InterPro" id="IPR013149">
    <property type="entry name" value="ADH-like_C"/>
</dbReference>
<dbReference type="InterPro" id="IPR002642">
    <property type="entry name" value="LysoPLipase_cat_dom"/>
</dbReference>
<evidence type="ECO:0000256" key="10">
    <source>
        <dbReference type="RuleBase" id="RU362103"/>
    </source>
</evidence>
<dbReference type="Pfam" id="PF01735">
    <property type="entry name" value="PLA2_B"/>
    <property type="match status" value="1"/>
</dbReference>
<dbReference type="Gene3D" id="3.30.420.150">
    <property type="entry name" value="Exopolyphosphatase. Domain 2"/>
    <property type="match status" value="1"/>
</dbReference>
<gene>
    <name evidence="12" type="ORF">yc1106_05298</name>
</gene>
<keyword evidence="3" id="KW-0732">Signal</keyword>
<evidence type="ECO:0000256" key="4">
    <source>
        <dbReference type="ARBA" id="ARBA00022801"/>
    </source>
</evidence>
<keyword evidence="7" id="KW-0325">Glycoprotein</keyword>
<dbReference type="SUPFAM" id="SSF53067">
    <property type="entry name" value="Actin-like ATPase domain"/>
    <property type="match status" value="2"/>
</dbReference>
<dbReference type="InterPro" id="IPR043129">
    <property type="entry name" value="ATPase_NBD"/>
</dbReference>
<dbReference type="GO" id="GO:0046475">
    <property type="term" value="P:glycerophospholipid catabolic process"/>
    <property type="evidence" value="ECO:0007669"/>
    <property type="project" value="TreeGrafter"/>
</dbReference>
<keyword evidence="4 9" id="KW-0378">Hydrolase</keyword>
<evidence type="ECO:0000256" key="5">
    <source>
        <dbReference type="ARBA" id="ARBA00022963"/>
    </source>
</evidence>
<comment type="similarity">
    <text evidence="1 10">Belongs to the lysophospholipase family.</text>
</comment>
<dbReference type="FunFam" id="3.40.1090.10:FF:000010">
    <property type="entry name" value="Lysophospholipase"/>
    <property type="match status" value="1"/>
</dbReference>
<dbReference type="InterPro" id="IPR003695">
    <property type="entry name" value="Ppx_GppA_N"/>
</dbReference>
<dbReference type="PANTHER" id="PTHR10728">
    <property type="entry name" value="CYTOSOLIC PHOSPHOLIPASE A2"/>
    <property type="match status" value="1"/>
</dbReference>
<dbReference type="GO" id="GO:0005829">
    <property type="term" value="C:cytosol"/>
    <property type="evidence" value="ECO:0007669"/>
    <property type="project" value="TreeGrafter"/>
</dbReference>
<evidence type="ECO:0000256" key="7">
    <source>
        <dbReference type="ARBA" id="ARBA00023180"/>
    </source>
</evidence>
<dbReference type="GO" id="GO:0005783">
    <property type="term" value="C:endoplasmic reticulum"/>
    <property type="evidence" value="ECO:0007669"/>
    <property type="project" value="TreeGrafter"/>
</dbReference>
<dbReference type="InterPro" id="IPR036291">
    <property type="entry name" value="NAD(P)-bd_dom_sf"/>
</dbReference>
<sequence>MGSNGIRFSVSDLTPRTARILPTLHVHRLNISLYDAQFDLSTGARIPIPHPIIKDIVAGLLRFQIICADFGVPRHHIRIIATEATRTAINHTEFLEEIHRETGLSVELLAKEDEGKIGAFGIASSFPEMEGVVMDLGGGSTQLTWLATHEGRVKMSPKGAFSFPYGAAALTKKLKELAKGKSHNDAQKALEKFREEMRINFLNAYMNLQVPRDMIDRAKQQNGFSLYLSGGGFRGWGYLLLYQNQTKGHDYPISIINGFKAPSSEFTDTEKLKEVARTSHKIFRVSDRRREQVPAVAFVVNVLANALPHGIKEAHFCQGGVREGVLFQALPQTIRMQHPLTVATSLYAKDSAAGIARLLLHAIPAYDAEYSSLFPGSIGVDIVQALANTVYVHSVMSKESASSSSLYSTSTGFLSSAHGVSHTNRALLALILEESYEVNCPQPRPNIRNSTSISPEETEWLEKRQNNTVWALRDFLSRANISGFDANGYLDRIMENGTALPNVGIAVSGGGWRALMNGAGAIAAFDNTTTNSTSPGHVGGLLQTATYLTGLSGGSWLVGSLYVPQLRSVQELYRMDPNAPDSLWQFDNSIVEGSSGTSPSAVHTDEIGPTTLRTSEYYDQITDEVENKENVGFNTTITDLWGRGLSFQLFNAKDGGPSKDRSLITLGFLLIRSGDYTFSNLTQNGAFQSAQVPLPIIVAIERPPNQLLILENSSIYEINPWEIGTFDPPTTAFAPLQYVGSNFSGGIVLEGQSCVSGFDNMGFVVGTSSSLFNQAYLQVNNTSLPSRVVDYVSRKLEEIGNENNDVSYWTNPFYQFNPAVNMNAKNRILPLVDGGEDLQNIPLHPLLQPPRKVDVIFAVDSSADTSSPGAYWPNGTSLVATYQRSLLKSGHGFPFPVVPDQNTFVNLGLNSKPTFFGCDPENTTQPTPLIVYLPNSPYTYYSNISTFQMETNDTQRNSIIQNGYDVATRAILKLITWAAVQPAQYVGTQMFITVSSSKKRRFLQETFGLRTDQIFNSRNTDFADQTLTAINGHGVDVVLNSLTGDMLEESLRIIADGGVMVKISKKDILDRNKLPITPFDRNISFSAVD</sequence>
<keyword evidence="6 9" id="KW-0443">Lipid metabolism</keyword>
<dbReference type="Gene3D" id="3.90.180.10">
    <property type="entry name" value="Medium-chain alcohol dehydrogenases, catalytic domain"/>
    <property type="match status" value="1"/>
</dbReference>
<dbReference type="EMBL" id="CP089277">
    <property type="protein sequence ID" value="USP78024.1"/>
    <property type="molecule type" value="Genomic_DNA"/>
</dbReference>
<protein>
    <recommendedName>
        <fullName evidence="2 10">Lysophospholipase</fullName>
        <ecNumber evidence="2 10">3.1.1.5</ecNumber>
    </recommendedName>
</protein>
<dbReference type="GO" id="GO:0004623">
    <property type="term" value="F:phospholipase A2 activity"/>
    <property type="evidence" value="ECO:0007669"/>
    <property type="project" value="TreeGrafter"/>
</dbReference>
<evidence type="ECO:0000256" key="2">
    <source>
        <dbReference type="ARBA" id="ARBA00013274"/>
    </source>
</evidence>
<proteinExistence type="inferred from homology"/>
<organism evidence="12 13">
    <name type="scientific">Curvularia clavata</name>
    <dbReference type="NCBI Taxonomy" id="95742"/>
    <lineage>
        <taxon>Eukaryota</taxon>
        <taxon>Fungi</taxon>
        <taxon>Dikarya</taxon>
        <taxon>Ascomycota</taxon>
        <taxon>Pezizomycotina</taxon>
        <taxon>Dothideomycetes</taxon>
        <taxon>Pleosporomycetidae</taxon>
        <taxon>Pleosporales</taxon>
        <taxon>Pleosporineae</taxon>
        <taxon>Pleosporaceae</taxon>
        <taxon>Curvularia</taxon>
    </lineage>
</organism>
<accession>A0A9Q9DTQ6</accession>
<dbReference type="SUPFAM" id="SSF52151">
    <property type="entry name" value="FabD/lysophospholipase-like"/>
    <property type="match status" value="1"/>
</dbReference>